<dbReference type="AlphaFoldDB" id="R7YFK3"/>
<feature type="region of interest" description="Disordered" evidence="1">
    <location>
        <begin position="247"/>
        <end position="271"/>
    </location>
</feature>
<feature type="transmembrane region" description="Helical" evidence="2">
    <location>
        <begin position="111"/>
        <end position="132"/>
    </location>
</feature>
<name>R7YFK3_9ACTN</name>
<dbReference type="EMBL" id="AQPW01000001">
    <property type="protein sequence ID" value="EON34793.1"/>
    <property type="molecule type" value="Genomic_DNA"/>
</dbReference>
<accession>R7YFK3</accession>
<comment type="caution">
    <text evidence="3">The sequence shown here is derived from an EMBL/GenBank/DDBJ whole genome shotgun (WGS) entry which is preliminary data.</text>
</comment>
<dbReference type="Proteomes" id="UP000013569">
    <property type="component" value="Unassembled WGS sequence"/>
</dbReference>
<reference evidence="3 4" key="1">
    <citation type="journal article" date="2013" name="Genome Announc.">
        <title>Draft Genome Sequence of a Benzothiophene-Desulfurizing Bacterium, Gordona terrae Strain C-6.</title>
        <authorList>
            <person name="Wang W."/>
            <person name="Ma T."/>
            <person name="Ren Y."/>
            <person name="Li G."/>
        </authorList>
    </citation>
    <scope>NUCLEOTIDE SEQUENCE [LARGE SCALE GENOMIC DNA]</scope>
    <source>
        <strain evidence="3 4">C-6</strain>
    </source>
</reference>
<keyword evidence="2" id="KW-0472">Membrane</keyword>
<evidence type="ECO:0000313" key="3">
    <source>
        <dbReference type="EMBL" id="EON34793.1"/>
    </source>
</evidence>
<sequence>MSETLAGGEFGVGPGSGPSFAAIRHTDRGNAVKQSLVSAALFLPVIAWWPTVLWLFAFDPLDGTPFPEYYANLQANGPEASLLLIWSLTALMPLYMVLVLGIWARSPLRSGIAVVIGAVGALGFWGGQVPVLVRSGEYPILTFCSENMPAFVVLLIVAWSVARRRGFWWLLAIPVIALLAINAYEGWASNPVDAIVDGTGRLLDVPASQVLDPFSPRFRSPFDDVVDVVAGIVTLWVVDSVFGALSRQGRDPQQSRPDRDPRQTRVADHRR</sequence>
<gene>
    <name evidence="3" type="ORF">GTC6_01020</name>
</gene>
<feature type="transmembrane region" description="Helical" evidence="2">
    <location>
        <begin position="138"/>
        <end position="159"/>
    </location>
</feature>
<evidence type="ECO:0000256" key="2">
    <source>
        <dbReference type="SAM" id="Phobius"/>
    </source>
</evidence>
<dbReference type="PATRIC" id="fig|1316928.3.peg.208"/>
<dbReference type="OrthoDB" id="4379482at2"/>
<evidence type="ECO:0000256" key="1">
    <source>
        <dbReference type="SAM" id="MobiDB-lite"/>
    </source>
</evidence>
<feature type="compositionally biased region" description="Basic and acidic residues" evidence="1">
    <location>
        <begin position="256"/>
        <end position="271"/>
    </location>
</feature>
<evidence type="ECO:0000313" key="4">
    <source>
        <dbReference type="Proteomes" id="UP000013569"/>
    </source>
</evidence>
<organism evidence="3 4">
    <name type="scientific">Gordonia terrae C-6</name>
    <dbReference type="NCBI Taxonomy" id="1316928"/>
    <lineage>
        <taxon>Bacteria</taxon>
        <taxon>Bacillati</taxon>
        <taxon>Actinomycetota</taxon>
        <taxon>Actinomycetes</taxon>
        <taxon>Mycobacteriales</taxon>
        <taxon>Gordoniaceae</taxon>
        <taxon>Gordonia</taxon>
    </lineage>
</organism>
<feature type="transmembrane region" description="Helical" evidence="2">
    <location>
        <begin position="225"/>
        <end position="246"/>
    </location>
</feature>
<dbReference type="RefSeq" id="WP_010840692.1">
    <property type="nucleotide sequence ID" value="NZ_AQPW01000001.1"/>
</dbReference>
<feature type="transmembrane region" description="Helical" evidence="2">
    <location>
        <begin position="83"/>
        <end position="104"/>
    </location>
</feature>
<proteinExistence type="predicted"/>
<feature type="transmembrane region" description="Helical" evidence="2">
    <location>
        <begin position="36"/>
        <end position="57"/>
    </location>
</feature>
<keyword evidence="2" id="KW-1133">Transmembrane helix</keyword>
<protein>
    <submittedName>
        <fullName evidence="3">Uncharacterized protein</fullName>
    </submittedName>
</protein>
<keyword evidence="2" id="KW-0812">Transmembrane</keyword>
<feature type="transmembrane region" description="Helical" evidence="2">
    <location>
        <begin position="166"/>
        <end position="184"/>
    </location>
</feature>